<dbReference type="OrthoDB" id="2190219at2759"/>
<gene>
    <name evidence="14" type="ORF">FA09DRAFT_331629</name>
</gene>
<proteinExistence type="inferred from homology"/>
<feature type="transmembrane region" description="Helical" evidence="12">
    <location>
        <begin position="255"/>
        <end position="273"/>
    </location>
</feature>
<organism evidence="14 15">
    <name type="scientific">Tilletiopsis washingtonensis</name>
    <dbReference type="NCBI Taxonomy" id="58919"/>
    <lineage>
        <taxon>Eukaryota</taxon>
        <taxon>Fungi</taxon>
        <taxon>Dikarya</taxon>
        <taxon>Basidiomycota</taxon>
        <taxon>Ustilaginomycotina</taxon>
        <taxon>Exobasidiomycetes</taxon>
        <taxon>Entylomatales</taxon>
        <taxon>Entylomatales incertae sedis</taxon>
        <taxon>Tilletiopsis</taxon>
    </lineage>
</organism>
<dbReference type="GO" id="GO:0005886">
    <property type="term" value="C:plasma membrane"/>
    <property type="evidence" value="ECO:0007669"/>
    <property type="project" value="InterPro"/>
</dbReference>
<evidence type="ECO:0000313" key="14">
    <source>
        <dbReference type="EMBL" id="PWN96041.1"/>
    </source>
</evidence>
<feature type="transmembrane region" description="Helical" evidence="12">
    <location>
        <begin position="15"/>
        <end position="34"/>
    </location>
</feature>
<dbReference type="GO" id="GO:0120029">
    <property type="term" value="P:proton export across plasma membrane"/>
    <property type="evidence" value="ECO:0007669"/>
    <property type="project" value="InterPro"/>
</dbReference>
<evidence type="ECO:0000256" key="11">
    <source>
        <dbReference type="SAM" id="MobiDB-lite"/>
    </source>
</evidence>
<evidence type="ECO:0000256" key="3">
    <source>
        <dbReference type="ARBA" id="ARBA00022448"/>
    </source>
</evidence>
<feature type="transmembrane region" description="Helical" evidence="12">
    <location>
        <begin position="377"/>
        <end position="396"/>
    </location>
</feature>
<evidence type="ECO:0000256" key="12">
    <source>
        <dbReference type="SAM" id="Phobius"/>
    </source>
</evidence>
<feature type="compositionally biased region" description="Polar residues" evidence="11">
    <location>
        <begin position="449"/>
        <end position="460"/>
    </location>
</feature>
<dbReference type="GO" id="GO:0015385">
    <property type="term" value="F:sodium:proton antiporter activity"/>
    <property type="evidence" value="ECO:0007669"/>
    <property type="project" value="InterPro"/>
</dbReference>
<dbReference type="InterPro" id="IPR006153">
    <property type="entry name" value="Cation/H_exchanger_TM"/>
</dbReference>
<dbReference type="InterPro" id="IPR004712">
    <property type="entry name" value="Na+/H+_antiporter_fungi"/>
</dbReference>
<dbReference type="FunFam" id="1.20.1530.20:FF:000015">
    <property type="entry name" value="Na(+)/H(+) antiporter 2"/>
    <property type="match status" value="1"/>
</dbReference>
<evidence type="ECO:0000256" key="7">
    <source>
        <dbReference type="ARBA" id="ARBA00023053"/>
    </source>
</evidence>
<comment type="similarity">
    <text evidence="2">Belongs to the fungal Na(+)/H(+) exchanger family.</text>
</comment>
<dbReference type="RefSeq" id="XP_025596320.1">
    <property type="nucleotide sequence ID" value="XM_025743106.1"/>
</dbReference>
<keyword evidence="3" id="KW-0813">Transport</keyword>
<feature type="region of interest" description="Disordered" evidence="11">
    <location>
        <begin position="504"/>
        <end position="654"/>
    </location>
</feature>
<evidence type="ECO:0000259" key="13">
    <source>
        <dbReference type="Pfam" id="PF00999"/>
    </source>
</evidence>
<feature type="compositionally biased region" description="Basic and acidic residues" evidence="11">
    <location>
        <begin position="517"/>
        <end position="538"/>
    </location>
</feature>
<evidence type="ECO:0000313" key="15">
    <source>
        <dbReference type="Proteomes" id="UP000245946"/>
    </source>
</evidence>
<comment type="subcellular location">
    <subcellularLocation>
        <location evidence="1">Membrane</location>
        <topology evidence="1">Multi-pass membrane protein</topology>
    </subcellularLocation>
</comment>
<evidence type="ECO:0000256" key="2">
    <source>
        <dbReference type="ARBA" id="ARBA00005248"/>
    </source>
</evidence>
<feature type="domain" description="Cation/H+ exchanger transmembrane" evidence="13">
    <location>
        <begin position="29"/>
        <end position="434"/>
    </location>
</feature>
<keyword evidence="9 12" id="KW-0472">Membrane</keyword>
<feature type="region of interest" description="Disordered" evidence="11">
    <location>
        <begin position="668"/>
        <end position="692"/>
    </location>
</feature>
<accession>A0A316Z3B7</accession>
<dbReference type="Pfam" id="PF00999">
    <property type="entry name" value="Na_H_Exchanger"/>
    <property type="match status" value="1"/>
</dbReference>
<reference evidence="14 15" key="1">
    <citation type="journal article" date="2018" name="Mol. Biol. Evol.">
        <title>Broad Genomic Sampling Reveals a Smut Pathogenic Ancestry of the Fungal Clade Ustilaginomycotina.</title>
        <authorList>
            <person name="Kijpornyongpan T."/>
            <person name="Mondo S.J."/>
            <person name="Barry K."/>
            <person name="Sandor L."/>
            <person name="Lee J."/>
            <person name="Lipzen A."/>
            <person name="Pangilinan J."/>
            <person name="LaButti K."/>
            <person name="Hainaut M."/>
            <person name="Henrissat B."/>
            <person name="Grigoriev I.V."/>
            <person name="Spatafora J.W."/>
            <person name="Aime M.C."/>
        </authorList>
    </citation>
    <scope>NUCLEOTIDE SEQUENCE [LARGE SCALE GENOMIC DNA]</scope>
    <source>
        <strain evidence="14 15">MCA 4186</strain>
    </source>
</reference>
<feature type="region of interest" description="Disordered" evidence="11">
    <location>
        <begin position="449"/>
        <end position="482"/>
    </location>
</feature>
<feature type="compositionally biased region" description="Low complexity" evidence="11">
    <location>
        <begin position="539"/>
        <end position="548"/>
    </location>
</feature>
<dbReference type="GeneID" id="37270650"/>
<feature type="transmembrane region" description="Helical" evidence="12">
    <location>
        <begin position="214"/>
        <end position="235"/>
    </location>
</feature>
<keyword evidence="15" id="KW-1185">Reference proteome</keyword>
<protein>
    <recommendedName>
        <fullName evidence="13">Cation/H+ exchanger transmembrane domain-containing protein</fullName>
    </recommendedName>
</protein>
<keyword evidence="6 12" id="KW-1133">Transmembrane helix</keyword>
<keyword evidence="10" id="KW-0739">Sodium transport</keyword>
<feature type="transmembrane region" description="Helical" evidence="12">
    <location>
        <begin position="343"/>
        <end position="365"/>
    </location>
</feature>
<keyword evidence="5 12" id="KW-0812">Transmembrane</keyword>
<keyword evidence="4" id="KW-0050">Antiport</keyword>
<evidence type="ECO:0000256" key="9">
    <source>
        <dbReference type="ARBA" id="ARBA00023136"/>
    </source>
</evidence>
<feature type="transmembrane region" description="Helical" evidence="12">
    <location>
        <begin position="417"/>
        <end position="435"/>
    </location>
</feature>
<dbReference type="GO" id="GO:0042391">
    <property type="term" value="P:regulation of membrane potential"/>
    <property type="evidence" value="ECO:0007669"/>
    <property type="project" value="InterPro"/>
</dbReference>
<keyword evidence="8" id="KW-0406">Ion transport</keyword>
<dbReference type="PANTHER" id="PTHR31382:SF1">
    <property type="entry name" value="SODIUM ION_PROTON EXCHANGER (EUROFUNG)"/>
    <property type="match status" value="1"/>
</dbReference>
<dbReference type="STRING" id="58919.A0A316Z3B7"/>
<dbReference type="PANTHER" id="PTHR31382">
    <property type="entry name" value="NA(+)/H(+) ANTIPORTER"/>
    <property type="match status" value="1"/>
</dbReference>
<dbReference type="InterPro" id="IPR038770">
    <property type="entry name" value="Na+/solute_symporter_sf"/>
</dbReference>
<evidence type="ECO:0000256" key="4">
    <source>
        <dbReference type="ARBA" id="ARBA00022449"/>
    </source>
</evidence>
<evidence type="ECO:0000256" key="1">
    <source>
        <dbReference type="ARBA" id="ARBA00004141"/>
    </source>
</evidence>
<dbReference type="AlphaFoldDB" id="A0A316Z3B7"/>
<keyword evidence="7" id="KW-0915">Sodium</keyword>
<evidence type="ECO:0000256" key="5">
    <source>
        <dbReference type="ARBA" id="ARBA00022692"/>
    </source>
</evidence>
<evidence type="ECO:0000256" key="10">
    <source>
        <dbReference type="ARBA" id="ARBA00023201"/>
    </source>
</evidence>
<sequence>MAVEVVHTDVTQISISYVILGCFIVVYGLFSYFVKERLYLSEALASVVIGVVVGPYALDFIDPRQWGDAARTGEITYELTRLVIGVQVLLSGIALPKAYLRKEALSLTVLLVGVMTAAWLISAALILALFQPLSFLEALCISAAITPTDPVLAASITKGRYAEKHVPSNVRNLIVAESGANDGLGFPFIYLAIYLMRRTSVDASESVGMEVWRWLYGVVIYQILLSCVWGALLGYLARKTLRWAEAKGLIDKENFFAYGLGLALLVLGTTGLFGSDDVLACFVAGNSFTWDDYYRIRTHEEETDAFQDILDALLSSAAFIYVGAIIPWNAYNTGAQELGIAPWRVVVLGLGVLLLRRLPAVLLLHKLIPALTTWDEALFTGWFGPIGVSAVYYIEIAHRQVPADGSRERLRALYEPLVLFLVFASVMGHGTTIPISKLGPHIVRRTATITQTRSMTQSRPPSRRPTIAAPAGEAAEPSRTQAKASKGLFERLFGFASTPQTRVVQAKDIGAPSGARRQREVSARGEEGEAEGQAKLEQQEESSGSSDEIALEERSATATPAPAAATSSSTVAGAASRSASPKRRAPAQPLTLPTTHRRSGGPAEMRDTSNAGSSPLSSAPGTPLASVPGTPQRPAAAARDGSILRHAGSASGSGILAHVEHALSDELRRERQEALGERGITWGETEGAKEKE</sequence>
<feature type="compositionally biased region" description="Polar residues" evidence="11">
    <location>
        <begin position="608"/>
        <end position="620"/>
    </location>
</feature>
<dbReference type="EMBL" id="KZ819301">
    <property type="protein sequence ID" value="PWN96041.1"/>
    <property type="molecule type" value="Genomic_DNA"/>
</dbReference>
<feature type="transmembrane region" description="Helical" evidence="12">
    <location>
        <begin position="107"/>
        <end position="130"/>
    </location>
</feature>
<dbReference type="GO" id="GO:0036376">
    <property type="term" value="P:sodium ion export across plasma membrane"/>
    <property type="evidence" value="ECO:0007669"/>
    <property type="project" value="InterPro"/>
</dbReference>
<dbReference type="Proteomes" id="UP000245946">
    <property type="component" value="Unassembled WGS sequence"/>
</dbReference>
<evidence type="ECO:0000256" key="6">
    <source>
        <dbReference type="ARBA" id="ARBA00022989"/>
    </source>
</evidence>
<feature type="transmembrane region" description="Helical" evidence="12">
    <location>
        <begin position="39"/>
        <end position="58"/>
    </location>
</feature>
<evidence type="ECO:0000256" key="8">
    <source>
        <dbReference type="ARBA" id="ARBA00023065"/>
    </source>
</evidence>
<dbReference type="Gene3D" id="1.20.1530.20">
    <property type="match status" value="1"/>
</dbReference>
<feature type="compositionally biased region" description="Low complexity" evidence="11">
    <location>
        <begin position="556"/>
        <end position="579"/>
    </location>
</feature>
<feature type="transmembrane region" description="Helical" evidence="12">
    <location>
        <begin position="312"/>
        <end position="331"/>
    </location>
</feature>
<name>A0A316Z3B7_9BASI</name>
<feature type="transmembrane region" description="Helical" evidence="12">
    <location>
        <begin position="78"/>
        <end position="95"/>
    </location>
</feature>